<dbReference type="EMBL" id="AYYR01000093">
    <property type="protein sequence ID" value="KRM74202.1"/>
    <property type="molecule type" value="Genomic_DNA"/>
</dbReference>
<dbReference type="InterPro" id="IPR027417">
    <property type="entry name" value="P-loop_NTPase"/>
</dbReference>
<evidence type="ECO:0000256" key="9">
    <source>
        <dbReference type="ARBA" id="ARBA00023136"/>
    </source>
</evidence>
<evidence type="ECO:0000256" key="8">
    <source>
        <dbReference type="ARBA" id="ARBA00023065"/>
    </source>
</evidence>
<evidence type="ECO:0000313" key="12">
    <source>
        <dbReference type="Proteomes" id="UP000051845"/>
    </source>
</evidence>
<dbReference type="PANTHER" id="PTHR42771:SF2">
    <property type="entry name" value="IRON(3+)-HYDROXAMATE IMPORT ATP-BINDING PROTEIN FHUC"/>
    <property type="match status" value="1"/>
</dbReference>
<proteinExistence type="predicted"/>
<keyword evidence="8" id="KW-0406">Ion transport</keyword>
<comment type="subcellular location">
    <subcellularLocation>
        <location evidence="1">Cell membrane</location>
        <topology evidence="1">Peripheral membrane protein</topology>
    </subcellularLocation>
</comment>
<dbReference type="PROSITE" id="PS00211">
    <property type="entry name" value="ABC_TRANSPORTER_1"/>
    <property type="match status" value="1"/>
</dbReference>
<reference evidence="11 12" key="1">
    <citation type="journal article" date="2015" name="Genome Announc.">
        <title>Expanding the biotechnology potential of lactobacilli through comparative genomics of 213 strains and associated genera.</title>
        <authorList>
            <person name="Sun Z."/>
            <person name="Harris H.M."/>
            <person name="McCann A."/>
            <person name="Guo C."/>
            <person name="Argimon S."/>
            <person name="Zhang W."/>
            <person name="Yang X."/>
            <person name="Jeffery I.B."/>
            <person name="Cooney J.C."/>
            <person name="Kagawa T.F."/>
            <person name="Liu W."/>
            <person name="Song Y."/>
            <person name="Salvetti E."/>
            <person name="Wrobel A."/>
            <person name="Rasinkangas P."/>
            <person name="Parkhill J."/>
            <person name="Rea M.C."/>
            <person name="O'Sullivan O."/>
            <person name="Ritari J."/>
            <person name="Douillard F.P."/>
            <person name="Paul Ross R."/>
            <person name="Yang R."/>
            <person name="Briner A.E."/>
            <person name="Felis G.E."/>
            <person name="de Vos W.M."/>
            <person name="Barrangou R."/>
            <person name="Klaenhammer T.R."/>
            <person name="Caufield P.W."/>
            <person name="Cui Y."/>
            <person name="Zhang H."/>
            <person name="O'Toole P.W."/>
        </authorList>
    </citation>
    <scope>NUCLEOTIDE SEQUENCE [LARGE SCALE GENOMIC DNA]</scope>
    <source>
        <strain evidence="11 12">DSM 20515</strain>
    </source>
</reference>
<gene>
    <name evidence="11" type="ORF">FC82_GL000279</name>
</gene>
<evidence type="ECO:0000256" key="6">
    <source>
        <dbReference type="ARBA" id="ARBA00022840"/>
    </source>
</evidence>
<dbReference type="SUPFAM" id="SSF52540">
    <property type="entry name" value="P-loop containing nucleoside triphosphate hydrolases"/>
    <property type="match status" value="1"/>
</dbReference>
<evidence type="ECO:0000313" key="11">
    <source>
        <dbReference type="EMBL" id="KRM74202.1"/>
    </source>
</evidence>
<accession>A0A0R2B541</accession>
<comment type="caution">
    <text evidence="11">The sequence shown here is derived from an EMBL/GenBank/DDBJ whole genome shotgun (WGS) entry which is preliminary data.</text>
</comment>
<organism evidence="11 12">
    <name type="scientific">Secundilactobacillus collinoides DSM 20515 = JCM 1123</name>
    <dbReference type="NCBI Taxonomy" id="1423733"/>
    <lineage>
        <taxon>Bacteria</taxon>
        <taxon>Bacillati</taxon>
        <taxon>Bacillota</taxon>
        <taxon>Bacilli</taxon>
        <taxon>Lactobacillales</taxon>
        <taxon>Lactobacillaceae</taxon>
        <taxon>Secundilactobacillus</taxon>
    </lineage>
</organism>
<dbReference type="GO" id="GO:0016887">
    <property type="term" value="F:ATP hydrolysis activity"/>
    <property type="evidence" value="ECO:0007669"/>
    <property type="project" value="InterPro"/>
</dbReference>
<dbReference type="InterPro" id="IPR051535">
    <property type="entry name" value="Siderophore_ABC-ATPase"/>
</dbReference>
<dbReference type="PATRIC" id="fig|1423733.4.peg.303"/>
<name>A0A0R2B541_SECCO</name>
<dbReference type="CDD" id="cd03214">
    <property type="entry name" value="ABC_Iron-Siderophores_B12_Hemin"/>
    <property type="match status" value="1"/>
</dbReference>
<dbReference type="AlphaFoldDB" id="A0A0R2B541"/>
<dbReference type="GO" id="GO:0005524">
    <property type="term" value="F:ATP binding"/>
    <property type="evidence" value="ECO:0007669"/>
    <property type="project" value="UniProtKB-KW"/>
</dbReference>
<dbReference type="STRING" id="33960.TY91_00865"/>
<evidence type="ECO:0000256" key="4">
    <source>
        <dbReference type="ARBA" id="ARBA00022496"/>
    </source>
</evidence>
<evidence type="ECO:0000256" key="1">
    <source>
        <dbReference type="ARBA" id="ARBA00004202"/>
    </source>
</evidence>
<dbReference type="PANTHER" id="PTHR42771">
    <property type="entry name" value="IRON(3+)-HYDROXAMATE IMPORT ATP-BINDING PROTEIN FHUC"/>
    <property type="match status" value="1"/>
</dbReference>
<evidence type="ECO:0000256" key="5">
    <source>
        <dbReference type="ARBA" id="ARBA00022741"/>
    </source>
</evidence>
<keyword evidence="9" id="KW-0472">Membrane</keyword>
<sequence>MTAILSATHLSAGYGHHEIITDQEITVQSGVITGLIGPNGSGKSTLLNVLNGFESPMAGKITLQGRPLQQFSAKKRAQQIAFLAQHPIAPDGITVRELVSFGRYCHSHGFRWLNPKDRNTVQEAIQTVHLNDFQDRLVADLSGGQRQRAFIAMTLAQDSPIMMLDEPTTYLDLTNQLETLELLRELNQQYHKTIVLVLHDLNQAAYYCDQLICMFDGTVKAVGTPGKVITADLLREEFHVSADIVYDNDQHRPQLTNCHPLNSVTAS</sequence>
<dbReference type="FunFam" id="3.40.50.300:FF:000134">
    <property type="entry name" value="Iron-enterobactin ABC transporter ATP-binding protein"/>
    <property type="match status" value="1"/>
</dbReference>
<feature type="domain" description="ABC transporter" evidence="10">
    <location>
        <begin position="5"/>
        <end position="241"/>
    </location>
</feature>
<keyword evidence="3" id="KW-1003">Cell membrane</keyword>
<evidence type="ECO:0000256" key="3">
    <source>
        <dbReference type="ARBA" id="ARBA00022475"/>
    </source>
</evidence>
<keyword evidence="2" id="KW-0813">Transport</keyword>
<evidence type="ECO:0000256" key="2">
    <source>
        <dbReference type="ARBA" id="ARBA00022448"/>
    </source>
</evidence>
<dbReference type="InterPro" id="IPR003439">
    <property type="entry name" value="ABC_transporter-like_ATP-bd"/>
</dbReference>
<protein>
    <submittedName>
        <fullName evidence="11">ABC superfamily ATP binding cassette transporter, ABC protein</fullName>
    </submittedName>
</protein>
<keyword evidence="4" id="KW-0410">Iron transport</keyword>
<evidence type="ECO:0000256" key="7">
    <source>
        <dbReference type="ARBA" id="ARBA00023004"/>
    </source>
</evidence>
<dbReference type="InterPro" id="IPR017871">
    <property type="entry name" value="ABC_transporter-like_CS"/>
</dbReference>
<dbReference type="Proteomes" id="UP000051845">
    <property type="component" value="Unassembled WGS sequence"/>
</dbReference>
<dbReference type="Pfam" id="PF00005">
    <property type="entry name" value="ABC_tran"/>
    <property type="match status" value="1"/>
</dbReference>
<dbReference type="SMART" id="SM00382">
    <property type="entry name" value="AAA"/>
    <property type="match status" value="1"/>
</dbReference>
<keyword evidence="5" id="KW-0547">Nucleotide-binding</keyword>
<evidence type="ECO:0000259" key="10">
    <source>
        <dbReference type="PROSITE" id="PS50893"/>
    </source>
</evidence>
<keyword evidence="7" id="KW-0408">Iron</keyword>
<dbReference type="Gene3D" id="3.40.50.300">
    <property type="entry name" value="P-loop containing nucleotide triphosphate hydrolases"/>
    <property type="match status" value="1"/>
</dbReference>
<dbReference type="PROSITE" id="PS50893">
    <property type="entry name" value="ABC_TRANSPORTER_2"/>
    <property type="match status" value="1"/>
</dbReference>
<dbReference type="InterPro" id="IPR003593">
    <property type="entry name" value="AAA+_ATPase"/>
</dbReference>
<dbReference type="GO" id="GO:0005886">
    <property type="term" value="C:plasma membrane"/>
    <property type="evidence" value="ECO:0007669"/>
    <property type="project" value="UniProtKB-SubCell"/>
</dbReference>
<dbReference type="GO" id="GO:0006826">
    <property type="term" value="P:iron ion transport"/>
    <property type="evidence" value="ECO:0007669"/>
    <property type="project" value="UniProtKB-KW"/>
</dbReference>
<keyword evidence="6" id="KW-0067">ATP-binding</keyword>
<dbReference type="RefSeq" id="WP_054762751.1">
    <property type="nucleotide sequence ID" value="NZ_AYYR01000093.1"/>
</dbReference>